<evidence type="ECO:0000256" key="1">
    <source>
        <dbReference type="SAM" id="MobiDB-lite"/>
    </source>
</evidence>
<evidence type="ECO:0000313" key="3">
    <source>
        <dbReference type="Proteomes" id="UP000016930"/>
    </source>
</evidence>
<feature type="region of interest" description="Disordered" evidence="1">
    <location>
        <begin position="57"/>
        <end position="116"/>
    </location>
</feature>
<reference evidence="2 3" key="1">
    <citation type="journal article" date="2012" name="Proc. Natl. Acad. Sci. U.S.A.">
        <title>Comparative genomics of Ceriporiopsis subvermispora and Phanerochaete chrysosporium provide insight into selective ligninolysis.</title>
        <authorList>
            <person name="Fernandez-Fueyo E."/>
            <person name="Ruiz-Duenas F.J."/>
            <person name="Ferreira P."/>
            <person name="Floudas D."/>
            <person name="Hibbett D.S."/>
            <person name="Canessa P."/>
            <person name="Larrondo L.F."/>
            <person name="James T.Y."/>
            <person name="Seelenfreund D."/>
            <person name="Lobos S."/>
            <person name="Polanco R."/>
            <person name="Tello M."/>
            <person name="Honda Y."/>
            <person name="Watanabe T."/>
            <person name="Watanabe T."/>
            <person name="Ryu J.S."/>
            <person name="Kubicek C.P."/>
            <person name="Schmoll M."/>
            <person name="Gaskell J."/>
            <person name="Hammel K.E."/>
            <person name="St John F.J."/>
            <person name="Vanden Wymelenberg A."/>
            <person name="Sabat G."/>
            <person name="Splinter BonDurant S."/>
            <person name="Syed K."/>
            <person name="Yadav J.S."/>
            <person name="Doddapaneni H."/>
            <person name="Subramanian V."/>
            <person name="Lavin J.L."/>
            <person name="Oguiza J.A."/>
            <person name="Perez G."/>
            <person name="Pisabarro A.G."/>
            <person name="Ramirez L."/>
            <person name="Santoyo F."/>
            <person name="Master E."/>
            <person name="Coutinho P.M."/>
            <person name="Henrissat B."/>
            <person name="Lombard V."/>
            <person name="Magnuson J.K."/>
            <person name="Kuees U."/>
            <person name="Hori C."/>
            <person name="Igarashi K."/>
            <person name="Samejima M."/>
            <person name="Held B.W."/>
            <person name="Barry K.W."/>
            <person name="LaButti K.M."/>
            <person name="Lapidus A."/>
            <person name="Lindquist E.A."/>
            <person name="Lucas S.M."/>
            <person name="Riley R."/>
            <person name="Salamov A.A."/>
            <person name="Hoffmeister D."/>
            <person name="Schwenk D."/>
            <person name="Hadar Y."/>
            <person name="Yarden O."/>
            <person name="de Vries R.P."/>
            <person name="Wiebenga A."/>
            <person name="Stenlid J."/>
            <person name="Eastwood D."/>
            <person name="Grigoriev I.V."/>
            <person name="Berka R.M."/>
            <person name="Blanchette R.A."/>
            <person name="Kersten P."/>
            <person name="Martinez A.T."/>
            <person name="Vicuna R."/>
            <person name="Cullen D."/>
        </authorList>
    </citation>
    <scope>NUCLEOTIDE SEQUENCE [LARGE SCALE GENOMIC DNA]</scope>
    <source>
        <strain evidence="2 3">B</strain>
    </source>
</reference>
<sequence length="116" mass="12663">MLVASPALERLKLYEEDFAPLVAQGRKGSAGAPAGYLARTWMRLALARVRALPFQMARQTRHEPAARRDRRSNPSLGLGHRTSASRQPTGSHRTPTASPVVPRSSQLSATQLKNPP</sequence>
<dbReference type="AlphaFoldDB" id="M2Q1E6"/>
<protein>
    <submittedName>
        <fullName evidence="2">Uncharacterized protein</fullName>
    </submittedName>
</protein>
<dbReference type="HOGENOM" id="CLU_2096585_0_0_1"/>
<feature type="compositionally biased region" description="Polar residues" evidence="1">
    <location>
        <begin position="82"/>
        <end position="116"/>
    </location>
</feature>
<keyword evidence="3" id="KW-1185">Reference proteome</keyword>
<proteinExistence type="predicted"/>
<organism evidence="2 3">
    <name type="scientific">Ceriporiopsis subvermispora (strain B)</name>
    <name type="common">White-rot fungus</name>
    <name type="synonym">Gelatoporia subvermispora</name>
    <dbReference type="NCBI Taxonomy" id="914234"/>
    <lineage>
        <taxon>Eukaryota</taxon>
        <taxon>Fungi</taxon>
        <taxon>Dikarya</taxon>
        <taxon>Basidiomycota</taxon>
        <taxon>Agaricomycotina</taxon>
        <taxon>Agaricomycetes</taxon>
        <taxon>Polyporales</taxon>
        <taxon>Gelatoporiaceae</taxon>
        <taxon>Gelatoporia</taxon>
    </lineage>
</organism>
<name>M2Q1E6_CERS8</name>
<dbReference type="Proteomes" id="UP000016930">
    <property type="component" value="Unassembled WGS sequence"/>
</dbReference>
<dbReference type="EMBL" id="KB445929">
    <property type="protein sequence ID" value="EMD30633.1"/>
    <property type="molecule type" value="Genomic_DNA"/>
</dbReference>
<evidence type="ECO:0000313" key="2">
    <source>
        <dbReference type="EMBL" id="EMD30633.1"/>
    </source>
</evidence>
<accession>M2Q1E6</accession>
<gene>
    <name evidence="2" type="ORF">CERSUDRAFT_101147</name>
</gene>